<accession>A0A0H2RQZ4</accession>
<dbReference type="Proteomes" id="UP000053477">
    <property type="component" value="Unassembled WGS sequence"/>
</dbReference>
<organism evidence="1 2">
    <name type="scientific">Schizopora paradoxa</name>
    <dbReference type="NCBI Taxonomy" id="27342"/>
    <lineage>
        <taxon>Eukaryota</taxon>
        <taxon>Fungi</taxon>
        <taxon>Dikarya</taxon>
        <taxon>Basidiomycota</taxon>
        <taxon>Agaricomycotina</taxon>
        <taxon>Agaricomycetes</taxon>
        <taxon>Hymenochaetales</taxon>
        <taxon>Schizoporaceae</taxon>
        <taxon>Schizopora</taxon>
    </lineage>
</organism>
<dbReference type="STRING" id="27342.A0A0H2RQZ4"/>
<proteinExistence type="predicted"/>
<gene>
    <name evidence="1" type="ORF">SCHPADRAFT_826646</name>
</gene>
<dbReference type="EMBL" id="KQ085946">
    <property type="protein sequence ID" value="KLO14299.1"/>
    <property type="molecule type" value="Genomic_DNA"/>
</dbReference>
<evidence type="ECO:0000313" key="1">
    <source>
        <dbReference type="EMBL" id="KLO14299.1"/>
    </source>
</evidence>
<evidence type="ECO:0000313" key="2">
    <source>
        <dbReference type="Proteomes" id="UP000053477"/>
    </source>
</evidence>
<name>A0A0H2RQZ4_9AGAM</name>
<dbReference type="OrthoDB" id="2238745at2759"/>
<feature type="non-terminal residue" evidence="1">
    <location>
        <position position="1"/>
    </location>
</feature>
<dbReference type="InParanoid" id="A0A0H2RQZ4"/>
<sequence>LGRTDPVKRFELFSVRYMDKDQTSLLPLLGDYSPSPLRPVVEGGGGGDAEEAASSFMGPGPWSLQTELKLPRSCARMHFTNKHKKSNITVTHVLKLTIRVERGDDEFVDAKTGKRKHFDIVVQTPLHNGFTTG</sequence>
<reference evidence="1 2" key="1">
    <citation type="submission" date="2015-04" db="EMBL/GenBank/DDBJ databases">
        <title>Complete genome sequence of Schizopora paradoxa KUC8140, a cosmopolitan wood degrader in East Asia.</title>
        <authorList>
            <consortium name="DOE Joint Genome Institute"/>
            <person name="Min B."/>
            <person name="Park H."/>
            <person name="Jang Y."/>
            <person name="Kim J.-J."/>
            <person name="Kim K.H."/>
            <person name="Pangilinan J."/>
            <person name="Lipzen A."/>
            <person name="Riley R."/>
            <person name="Grigoriev I.V."/>
            <person name="Spatafora J.W."/>
            <person name="Choi I.-G."/>
        </authorList>
    </citation>
    <scope>NUCLEOTIDE SEQUENCE [LARGE SCALE GENOMIC DNA]</scope>
    <source>
        <strain evidence="1 2">KUC8140</strain>
    </source>
</reference>
<protein>
    <submittedName>
        <fullName evidence="1">Uncharacterized protein</fullName>
    </submittedName>
</protein>
<dbReference type="AlphaFoldDB" id="A0A0H2RQZ4"/>
<keyword evidence="2" id="KW-1185">Reference proteome</keyword>